<keyword evidence="5" id="KW-0819">tRNA processing</keyword>
<feature type="compositionally biased region" description="Low complexity" evidence="10">
    <location>
        <begin position="1"/>
        <end position="16"/>
    </location>
</feature>
<dbReference type="SUPFAM" id="SSF54791">
    <property type="entry name" value="Eukaryotic type KH-domain (KH-domain type I)"/>
    <property type="match status" value="1"/>
</dbReference>
<protein>
    <recommendedName>
        <fullName evidence="2">polyribonucleotide nucleotidyltransferase</fullName>
        <ecNumber evidence="2">2.7.7.8</ecNumber>
    </recommendedName>
    <alternativeName>
        <fullName evidence="8">Polynucleotide phosphorylase 1</fullName>
    </alternativeName>
</protein>
<dbReference type="InterPro" id="IPR020568">
    <property type="entry name" value="Ribosomal_Su5_D2-typ_SF"/>
</dbReference>
<dbReference type="NCBIfam" id="TIGR03591">
    <property type="entry name" value="polynuc_phos"/>
    <property type="match status" value="1"/>
</dbReference>
<evidence type="ECO:0000256" key="8">
    <source>
        <dbReference type="ARBA" id="ARBA00031451"/>
    </source>
</evidence>
<dbReference type="FunFam" id="3.30.230.70:FF:000001">
    <property type="entry name" value="Polyribonucleotide nucleotidyltransferase"/>
    <property type="match status" value="1"/>
</dbReference>
<dbReference type="InterPro" id="IPR003029">
    <property type="entry name" value="S1_domain"/>
</dbReference>
<feature type="region of interest" description="Disordered" evidence="10">
    <location>
        <begin position="792"/>
        <end position="829"/>
    </location>
</feature>
<dbReference type="GO" id="GO:0006364">
    <property type="term" value="P:rRNA processing"/>
    <property type="evidence" value="ECO:0007669"/>
    <property type="project" value="UniProtKB-KW"/>
</dbReference>
<dbReference type="HAMAP" id="MF_01595">
    <property type="entry name" value="PNPase"/>
    <property type="match status" value="1"/>
</dbReference>
<dbReference type="CDD" id="cd02393">
    <property type="entry name" value="KH-I_PNPase"/>
    <property type="match status" value="1"/>
</dbReference>
<evidence type="ECO:0000256" key="7">
    <source>
        <dbReference type="ARBA" id="ARBA00022884"/>
    </source>
</evidence>
<accession>A0A9D4TGQ9</accession>
<dbReference type="PANTHER" id="PTHR11252:SF0">
    <property type="entry name" value="POLYRIBONUCLEOTIDE NUCLEOTIDYLTRANSFERASE 1, MITOCHONDRIAL"/>
    <property type="match status" value="1"/>
</dbReference>
<proteinExistence type="inferred from homology"/>
<evidence type="ECO:0000256" key="3">
    <source>
        <dbReference type="ARBA" id="ARBA00022552"/>
    </source>
</evidence>
<sequence length="948" mass="99705">MAATITAAQAGTAISTPHTSSSSYVAGIKRSSRPRAGPQAHDWCSSMPPLAARRARACAARAAEGTLLGGVTAPVAQQLRISVGDREILLETGEIGRQAGGAVMVTDGETMLYTTACADEDSSSDGSFAPLQVNYTERFSAAGRTSGGFLKREGRPKDHEVLVARLIDRPIRPMIQSGWTHSTQVLTWVMSYDGTHSPEPLAITAAGAALALSDVPLRAAVAGARVALLPGRGFVVNPTVEEMEGSTLDMVIAGTSEAVLMIEGFCDFLSDEQMLEAVRCGHDAIRTMCVAIDEWAAKLGKPKRTSSLLLPPEGLDDTIRAMIGQQIEEGYRSTPSKQERGELFGALRQQVRDALVLPAAASPQQPQQPQQQQDDSNGAAEKRYAYPTVSMALKRVESAIMRRLVLEAGFRADGRGVADVRPIWSRAAVLPRTHGSVLFTRGETQALAVTTLGCNRSAQRIDSMSVEDEEQRFYLQYSFPPSSVGETGRTGAPGRREVGHGNLAERALLPVVPDEASFPYTIRVESTITESNGSSSMASVCGGCLSMLDAGVPLKRMVAGVAMGLILEADGRFVVLTDILGSEDALGDMDFKVAGDGQGITAFQMDIKVEGITLDILQTALVAAGNGRRHILAEMERCSPAPRATLSQYAPRIRQMTVPLDKVGMAIGPGGRTIRQIEEATGVDMQIDGDTGSVTLKGDTEEACAQAEALLKGLVSDPEVGTVYRGCRVTSVMPFGAFVEVLPKREGLLHVSEWGYSHVRNVADVVKEGDLVDVMVLEVQDSGKIKLSRKSVLQADGVPAPPPSAADSGGDSGGSSPRGGGRGAPKAAPEEGKIYRGCRITQIMPFGAFVEVLPRVEGLVHVSEWSAAFTRNIADDAAIGDTVDVLVLEAPQGGKMRLSRKAVAAAEASAAAAGIPADGGGGAKGGVAAAVTGSDSDKENEDPVEVAV</sequence>
<feature type="compositionally biased region" description="Gly residues" evidence="10">
    <location>
        <begin position="810"/>
        <end position="823"/>
    </location>
</feature>
<feature type="compositionally biased region" description="Acidic residues" evidence="10">
    <location>
        <begin position="938"/>
        <end position="948"/>
    </location>
</feature>
<dbReference type="Pfam" id="PF00575">
    <property type="entry name" value="S1"/>
    <property type="match status" value="2"/>
</dbReference>
<dbReference type="SMART" id="SM00316">
    <property type="entry name" value="S1"/>
    <property type="match status" value="2"/>
</dbReference>
<dbReference type="OrthoDB" id="437922at2759"/>
<reference evidence="12" key="2">
    <citation type="submission" date="2020-11" db="EMBL/GenBank/DDBJ databases">
        <authorList>
            <person name="Cecchin M."/>
            <person name="Marcolungo L."/>
            <person name="Rossato M."/>
            <person name="Girolomoni L."/>
            <person name="Cosentino E."/>
            <person name="Cuine S."/>
            <person name="Li-Beisson Y."/>
            <person name="Delledonne M."/>
            <person name="Ballottari M."/>
        </authorList>
    </citation>
    <scope>NUCLEOTIDE SEQUENCE</scope>
    <source>
        <strain evidence="12">211/11P</strain>
        <tissue evidence="12">Whole cell</tissue>
    </source>
</reference>
<evidence type="ECO:0000256" key="1">
    <source>
        <dbReference type="ARBA" id="ARBA00007404"/>
    </source>
</evidence>
<dbReference type="Pfam" id="PF01138">
    <property type="entry name" value="RNase_PH"/>
    <property type="match status" value="2"/>
</dbReference>
<dbReference type="SUPFAM" id="SSF46915">
    <property type="entry name" value="Polynucleotide phosphorylase/guanosine pentaphosphate synthase (PNPase/GPSI), domain 3"/>
    <property type="match status" value="1"/>
</dbReference>
<name>A0A9D4TGQ9_CHLVU</name>
<keyword evidence="6" id="KW-0548">Nucleotidyltransferase</keyword>
<dbReference type="AlphaFoldDB" id="A0A9D4TGQ9"/>
<dbReference type="SMART" id="SM00322">
    <property type="entry name" value="KH"/>
    <property type="match status" value="1"/>
</dbReference>
<dbReference type="Proteomes" id="UP001055712">
    <property type="component" value="Unassembled WGS sequence"/>
</dbReference>
<evidence type="ECO:0000256" key="4">
    <source>
        <dbReference type="ARBA" id="ARBA00022679"/>
    </source>
</evidence>
<dbReference type="SUPFAM" id="SSF54211">
    <property type="entry name" value="Ribosomal protein S5 domain 2-like"/>
    <property type="match status" value="2"/>
</dbReference>
<dbReference type="Gene3D" id="2.40.50.140">
    <property type="entry name" value="Nucleic acid-binding proteins"/>
    <property type="match status" value="2"/>
</dbReference>
<dbReference type="PROSITE" id="PS50084">
    <property type="entry name" value="KH_TYPE_1"/>
    <property type="match status" value="1"/>
</dbReference>
<dbReference type="Pfam" id="PF00013">
    <property type="entry name" value="KH_1"/>
    <property type="match status" value="1"/>
</dbReference>
<dbReference type="PANTHER" id="PTHR11252">
    <property type="entry name" value="POLYRIBONUCLEOTIDE NUCLEOTIDYLTRANSFERASE"/>
    <property type="match status" value="1"/>
</dbReference>
<evidence type="ECO:0000259" key="11">
    <source>
        <dbReference type="PROSITE" id="PS50126"/>
    </source>
</evidence>
<dbReference type="InterPro" id="IPR027408">
    <property type="entry name" value="PNPase/RNase_PH_dom_sf"/>
</dbReference>
<feature type="compositionally biased region" description="Low complexity" evidence="10">
    <location>
        <begin position="363"/>
        <end position="373"/>
    </location>
</feature>
<dbReference type="GO" id="GO:0000958">
    <property type="term" value="P:mitochondrial mRNA catabolic process"/>
    <property type="evidence" value="ECO:0007669"/>
    <property type="project" value="TreeGrafter"/>
</dbReference>
<keyword evidence="3" id="KW-0698">rRNA processing</keyword>
<dbReference type="GO" id="GO:0000965">
    <property type="term" value="P:mitochondrial RNA 3'-end processing"/>
    <property type="evidence" value="ECO:0007669"/>
    <property type="project" value="TreeGrafter"/>
</dbReference>
<keyword evidence="7 9" id="KW-0694">RNA-binding</keyword>
<feature type="region of interest" description="Disordered" evidence="10">
    <location>
        <begin position="1"/>
        <end position="43"/>
    </location>
</feature>
<comment type="caution">
    <text evidence="12">The sequence shown here is derived from an EMBL/GenBank/DDBJ whole genome shotgun (WGS) entry which is preliminary data.</text>
</comment>
<evidence type="ECO:0000256" key="10">
    <source>
        <dbReference type="SAM" id="MobiDB-lite"/>
    </source>
</evidence>
<dbReference type="PROSITE" id="PS50126">
    <property type="entry name" value="S1"/>
    <property type="match status" value="2"/>
</dbReference>
<dbReference type="InterPro" id="IPR036612">
    <property type="entry name" value="KH_dom_type_1_sf"/>
</dbReference>
<evidence type="ECO:0000256" key="9">
    <source>
        <dbReference type="PROSITE-ProRule" id="PRU00117"/>
    </source>
</evidence>
<dbReference type="InterPro" id="IPR036345">
    <property type="entry name" value="ExoRNase_PH_dom2_sf"/>
</dbReference>
<dbReference type="GO" id="GO:0004654">
    <property type="term" value="F:polyribonucleotide nucleotidyltransferase activity"/>
    <property type="evidence" value="ECO:0007669"/>
    <property type="project" value="UniProtKB-EC"/>
</dbReference>
<dbReference type="CDD" id="cd11364">
    <property type="entry name" value="RNase_PH_PNPase_2"/>
    <property type="match status" value="1"/>
</dbReference>
<feature type="domain" description="S1 motif" evidence="11">
    <location>
        <begin position="721"/>
        <end position="790"/>
    </location>
</feature>
<dbReference type="GO" id="GO:0009570">
    <property type="term" value="C:chloroplast stroma"/>
    <property type="evidence" value="ECO:0007669"/>
    <property type="project" value="TreeGrafter"/>
</dbReference>
<feature type="domain" description="S1 motif" evidence="11">
    <location>
        <begin position="832"/>
        <end position="901"/>
    </location>
</feature>
<dbReference type="InterPro" id="IPR004087">
    <property type="entry name" value="KH_dom"/>
</dbReference>
<dbReference type="InterPro" id="IPR036456">
    <property type="entry name" value="PNPase_PH_RNA-bd_sf"/>
</dbReference>
<dbReference type="NCBIfam" id="NF008805">
    <property type="entry name" value="PRK11824.1"/>
    <property type="match status" value="1"/>
</dbReference>
<evidence type="ECO:0000313" key="12">
    <source>
        <dbReference type="EMBL" id="KAI3425043.1"/>
    </source>
</evidence>
<dbReference type="GO" id="GO:0008033">
    <property type="term" value="P:tRNA processing"/>
    <property type="evidence" value="ECO:0007669"/>
    <property type="project" value="UniProtKB-KW"/>
</dbReference>
<dbReference type="InterPro" id="IPR012340">
    <property type="entry name" value="NA-bd_OB-fold"/>
</dbReference>
<dbReference type="EMBL" id="SIDB01000012">
    <property type="protein sequence ID" value="KAI3425043.1"/>
    <property type="molecule type" value="Genomic_DNA"/>
</dbReference>
<dbReference type="Gene3D" id="3.30.230.70">
    <property type="entry name" value="GHMP Kinase, N-terminal domain"/>
    <property type="match status" value="2"/>
</dbReference>
<dbReference type="SUPFAM" id="SSF50249">
    <property type="entry name" value="Nucleic acid-binding proteins"/>
    <property type="match status" value="2"/>
</dbReference>
<feature type="region of interest" description="Disordered" evidence="10">
    <location>
        <begin position="912"/>
        <end position="948"/>
    </location>
</feature>
<dbReference type="InterPro" id="IPR004088">
    <property type="entry name" value="KH_dom_type_1"/>
</dbReference>
<dbReference type="InterPro" id="IPR015847">
    <property type="entry name" value="ExoRNase_PH_dom2"/>
</dbReference>
<dbReference type="FunFam" id="3.30.1370.10:FF:000001">
    <property type="entry name" value="Polyribonucleotide nucleotidyltransferase"/>
    <property type="match status" value="1"/>
</dbReference>
<dbReference type="Gene3D" id="3.30.1370.10">
    <property type="entry name" value="K Homology domain, type 1"/>
    <property type="match status" value="1"/>
</dbReference>
<dbReference type="EC" id="2.7.7.8" evidence="2"/>
<organism evidence="12 13">
    <name type="scientific">Chlorella vulgaris</name>
    <name type="common">Green alga</name>
    <dbReference type="NCBI Taxonomy" id="3077"/>
    <lineage>
        <taxon>Eukaryota</taxon>
        <taxon>Viridiplantae</taxon>
        <taxon>Chlorophyta</taxon>
        <taxon>core chlorophytes</taxon>
        <taxon>Trebouxiophyceae</taxon>
        <taxon>Chlorellales</taxon>
        <taxon>Chlorellaceae</taxon>
        <taxon>Chlorella clade</taxon>
        <taxon>Chlorella</taxon>
    </lineage>
</organism>
<dbReference type="Pfam" id="PF03725">
    <property type="entry name" value="RNase_PH_C"/>
    <property type="match status" value="1"/>
</dbReference>
<comment type="similarity">
    <text evidence="1">Belongs to the polyribonucleotide nucleotidyltransferase family.</text>
</comment>
<evidence type="ECO:0000256" key="5">
    <source>
        <dbReference type="ARBA" id="ARBA00022694"/>
    </source>
</evidence>
<dbReference type="SUPFAM" id="SSF55666">
    <property type="entry name" value="Ribonuclease PH domain 2-like"/>
    <property type="match status" value="2"/>
</dbReference>
<feature type="region of interest" description="Disordered" evidence="10">
    <location>
        <begin position="360"/>
        <end position="379"/>
    </location>
</feature>
<dbReference type="InterPro" id="IPR001247">
    <property type="entry name" value="ExoRNase_PH_dom1"/>
</dbReference>
<dbReference type="GO" id="GO:0000175">
    <property type="term" value="F:3'-5'-RNA exonuclease activity"/>
    <property type="evidence" value="ECO:0007669"/>
    <property type="project" value="UniProtKB-ARBA"/>
</dbReference>
<evidence type="ECO:0000256" key="6">
    <source>
        <dbReference type="ARBA" id="ARBA00022695"/>
    </source>
</evidence>
<keyword evidence="13" id="KW-1185">Reference proteome</keyword>
<evidence type="ECO:0000256" key="2">
    <source>
        <dbReference type="ARBA" id="ARBA00012416"/>
    </source>
</evidence>
<evidence type="ECO:0000313" key="13">
    <source>
        <dbReference type="Proteomes" id="UP001055712"/>
    </source>
</evidence>
<keyword evidence="4" id="KW-0808">Transferase</keyword>
<dbReference type="InterPro" id="IPR012162">
    <property type="entry name" value="PNPase"/>
</dbReference>
<reference evidence="12" key="1">
    <citation type="journal article" date="2019" name="Plant J.">
        <title>Chlorella vulgaris genome assembly and annotation reveals the molecular basis for metabolic acclimation to high light conditions.</title>
        <authorList>
            <person name="Cecchin M."/>
            <person name="Marcolungo L."/>
            <person name="Rossato M."/>
            <person name="Girolomoni L."/>
            <person name="Cosentino E."/>
            <person name="Cuine S."/>
            <person name="Li-Beisson Y."/>
            <person name="Delledonne M."/>
            <person name="Ballottari M."/>
        </authorList>
    </citation>
    <scope>NUCLEOTIDE SEQUENCE</scope>
    <source>
        <strain evidence="12">211/11P</strain>
    </source>
</reference>
<dbReference type="GO" id="GO:0003723">
    <property type="term" value="F:RNA binding"/>
    <property type="evidence" value="ECO:0007669"/>
    <property type="project" value="UniProtKB-UniRule"/>
</dbReference>
<gene>
    <name evidence="12" type="ORF">D9Q98_008421</name>
</gene>
<dbReference type="CDD" id="cd04472">
    <property type="entry name" value="S1_PNPase"/>
    <property type="match status" value="1"/>
</dbReference>
<dbReference type="GO" id="GO:0005829">
    <property type="term" value="C:cytosol"/>
    <property type="evidence" value="ECO:0007669"/>
    <property type="project" value="TreeGrafter"/>
</dbReference>
<dbReference type="GO" id="GO:0005739">
    <property type="term" value="C:mitochondrion"/>
    <property type="evidence" value="ECO:0007669"/>
    <property type="project" value="TreeGrafter"/>
</dbReference>